<keyword evidence="5 13" id="KW-0812">Transmembrane</keyword>
<evidence type="ECO:0000256" key="5">
    <source>
        <dbReference type="ARBA" id="ARBA00022692"/>
    </source>
</evidence>
<reference evidence="15" key="1">
    <citation type="journal article" date="2019" name="PLoS Negl. Trop. Dis.">
        <title>Revisiting the worldwide diversity of Leptospira species in the environment.</title>
        <authorList>
            <person name="Vincent A.T."/>
            <person name="Schiettekatte O."/>
            <person name="Bourhy P."/>
            <person name="Veyrier F.J."/>
            <person name="Picardeau M."/>
        </authorList>
    </citation>
    <scope>NUCLEOTIDE SEQUENCE [LARGE SCALE GENOMIC DNA]</scope>
    <source>
        <strain evidence="15">201400974</strain>
    </source>
</reference>
<evidence type="ECO:0000256" key="1">
    <source>
        <dbReference type="ARBA" id="ARBA00004429"/>
    </source>
</evidence>
<evidence type="ECO:0000256" key="2">
    <source>
        <dbReference type="ARBA" id="ARBA00022448"/>
    </source>
</evidence>
<evidence type="ECO:0000313" key="15">
    <source>
        <dbReference type="EMBL" id="TGN13140.1"/>
    </source>
</evidence>
<feature type="domain" description="ABC transporter" evidence="14">
    <location>
        <begin position="4"/>
        <end position="240"/>
    </location>
</feature>
<evidence type="ECO:0000256" key="10">
    <source>
        <dbReference type="ARBA" id="ARBA00023251"/>
    </source>
</evidence>
<dbReference type="OrthoDB" id="9770036at2"/>
<keyword evidence="7 15" id="KW-0067">ATP-binding</keyword>
<evidence type="ECO:0000259" key="14">
    <source>
        <dbReference type="PROSITE" id="PS50893"/>
    </source>
</evidence>
<feature type="transmembrane region" description="Helical" evidence="13">
    <location>
        <begin position="266"/>
        <end position="286"/>
    </location>
</feature>
<keyword evidence="10" id="KW-0046">Antibiotic resistance</keyword>
<proteinExistence type="inferred from homology"/>
<keyword evidence="6" id="KW-0547">Nucleotide-binding</keyword>
<comment type="similarity">
    <text evidence="12">Belongs to the ABC transporter superfamily. Macrolide exporter (TC 3.A.1.122) family.</text>
</comment>
<evidence type="ECO:0000256" key="8">
    <source>
        <dbReference type="ARBA" id="ARBA00022989"/>
    </source>
</evidence>
<dbReference type="CDD" id="cd03255">
    <property type="entry name" value="ABC_MJ0796_LolCDE_FtsE"/>
    <property type="match status" value="1"/>
</dbReference>
<dbReference type="AlphaFoldDB" id="A0A4R9LST4"/>
<keyword evidence="16" id="KW-1185">Reference proteome</keyword>
<protein>
    <submittedName>
        <fullName evidence="15">ATP-binding cassette domain-containing protein</fullName>
    </submittedName>
</protein>
<dbReference type="GO" id="GO:0022857">
    <property type="term" value="F:transmembrane transporter activity"/>
    <property type="evidence" value="ECO:0007669"/>
    <property type="project" value="TreeGrafter"/>
</dbReference>
<comment type="subcellular location">
    <subcellularLocation>
        <location evidence="1">Cell inner membrane</location>
        <topology evidence="1">Multi-pass membrane protein</topology>
    </subcellularLocation>
</comment>
<keyword evidence="4" id="KW-0997">Cell inner membrane</keyword>
<evidence type="ECO:0000256" key="3">
    <source>
        <dbReference type="ARBA" id="ARBA00022475"/>
    </source>
</evidence>
<dbReference type="InterPro" id="IPR003439">
    <property type="entry name" value="ABC_transporter-like_ATP-bd"/>
</dbReference>
<dbReference type="Pfam" id="PF02687">
    <property type="entry name" value="FtsX"/>
    <property type="match status" value="1"/>
</dbReference>
<dbReference type="InterPro" id="IPR017911">
    <property type="entry name" value="MacB-like_ATP-bd"/>
</dbReference>
<name>A0A4R9LST4_9LEPT</name>
<keyword evidence="8 13" id="KW-1133">Transmembrane helix</keyword>
<dbReference type="FunFam" id="3.40.50.300:FF:000032">
    <property type="entry name" value="Export ABC transporter ATP-binding protein"/>
    <property type="match status" value="1"/>
</dbReference>
<dbReference type="GO" id="GO:0046677">
    <property type="term" value="P:response to antibiotic"/>
    <property type="evidence" value="ECO:0007669"/>
    <property type="project" value="UniProtKB-KW"/>
</dbReference>
<feature type="transmembrane region" description="Helical" evidence="13">
    <location>
        <begin position="570"/>
        <end position="596"/>
    </location>
</feature>
<evidence type="ECO:0000256" key="4">
    <source>
        <dbReference type="ARBA" id="ARBA00022519"/>
    </source>
</evidence>
<dbReference type="SMART" id="SM00382">
    <property type="entry name" value="AAA"/>
    <property type="match status" value="1"/>
</dbReference>
<dbReference type="InterPro" id="IPR027417">
    <property type="entry name" value="P-loop_NTPase"/>
</dbReference>
<dbReference type="InterPro" id="IPR003838">
    <property type="entry name" value="ABC3_permease_C"/>
</dbReference>
<evidence type="ECO:0000313" key="16">
    <source>
        <dbReference type="Proteomes" id="UP000298264"/>
    </source>
</evidence>
<dbReference type="Pfam" id="PF00005">
    <property type="entry name" value="ABC_tran"/>
    <property type="match status" value="1"/>
</dbReference>
<sequence length="648" mass="70547">MDVIKITNLVKTYNAGSIPFSVLDNVSLSIQEGEFVAIMGASGSGKSTLLQILGLLDGFDSGSYVLFGEEVSKKTGDELSFLRSSRIGFIFQQFHLLARTTALENVGLPGLYSGSDQGQERAFSLLDKVGLGDRAHHKPNELSGGQQQRVAIARSLFNGPGLIFADEPTGNLDSKSKLDIMMELSKLHKEGKTIVMVTHEHEMAEYCDRLIHFSDGKIVKEEKRNRTKKTDSFFSFPHSQRKISSILFGSLRSAVKTLIANRARSFLSALGILFGVAAVIAVIALGEGAKKSIEDQFNSMGSNLLIVRTGGSRSGGVSLEAGSVAKIDLGDVEAIKRKLVGVLNISGTITGRGQSVHQNRNWNTMIMGVQPSYGVLRNSLPTVGRFFTEEENNQRSLVALIGATVLRELFGEADPLGKYIKINRIHFKVIGILPEKGNGGFRDQDDVVLIPMQTALRRVMNRDSIDSIEMELDPNIDRDIFSSDLRTLLHQRHNTNETMGNLFQIMSMADIQAAVSETSQTMSSLLMGIAGISLVVGGIGIMNIMLVSVKERTREIGLRKALGARNNDIRIQFLIESVLVSLIGGGVGVFIGVFTISMLQEFAGWTAMITSSSIGISLLFSTTIGVLFGWWPAELAAKLNPITALRYE</sequence>
<dbReference type="RefSeq" id="WP_135763194.1">
    <property type="nucleotide sequence ID" value="NZ_RQHV01000032.1"/>
</dbReference>
<dbReference type="Pfam" id="PF12704">
    <property type="entry name" value="MacB_PCD"/>
    <property type="match status" value="1"/>
</dbReference>
<dbReference type="PROSITE" id="PS50893">
    <property type="entry name" value="ABC_TRANSPORTER_2"/>
    <property type="match status" value="1"/>
</dbReference>
<dbReference type="PANTHER" id="PTHR30572">
    <property type="entry name" value="MEMBRANE COMPONENT OF TRANSPORTER-RELATED"/>
    <property type="match status" value="1"/>
</dbReference>
<dbReference type="Gene3D" id="3.40.50.300">
    <property type="entry name" value="P-loop containing nucleotide triphosphate hydrolases"/>
    <property type="match status" value="1"/>
</dbReference>
<dbReference type="GO" id="GO:0005524">
    <property type="term" value="F:ATP binding"/>
    <property type="evidence" value="ECO:0007669"/>
    <property type="project" value="UniProtKB-KW"/>
</dbReference>
<dbReference type="PROSITE" id="PS00211">
    <property type="entry name" value="ABC_TRANSPORTER_1"/>
    <property type="match status" value="1"/>
</dbReference>
<keyword evidence="9 13" id="KW-0472">Membrane</keyword>
<evidence type="ECO:0000256" key="13">
    <source>
        <dbReference type="SAM" id="Phobius"/>
    </source>
</evidence>
<dbReference type="EMBL" id="RQHV01000032">
    <property type="protein sequence ID" value="TGN13140.1"/>
    <property type="molecule type" value="Genomic_DNA"/>
</dbReference>
<dbReference type="InterPro" id="IPR003593">
    <property type="entry name" value="AAA+_ATPase"/>
</dbReference>
<dbReference type="InterPro" id="IPR025857">
    <property type="entry name" value="MacB_PCD"/>
</dbReference>
<evidence type="ECO:0000256" key="6">
    <source>
        <dbReference type="ARBA" id="ARBA00022741"/>
    </source>
</evidence>
<dbReference type="SUPFAM" id="SSF52540">
    <property type="entry name" value="P-loop containing nucleoside triphosphate hydrolases"/>
    <property type="match status" value="1"/>
</dbReference>
<feature type="transmembrane region" description="Helical" evidence="13">
    <location>
        <begin position="602"/>
        <end position="631"/>
    </location>
</feature>
<dbReference type="InterPro" id="IPR017871">
    <property type="entry name" value="ABC_transporter-like_CS"/>
</dbReference>
<dbReference type="PANTHER" id="PTHR30572:SF4">
    <property type="entry name" value="ABC TRANSPORTER PERMEASE YTRF"/>
    <property type="match status" value="1"/>
</dbReference>
<feature type="transmembrane region" description="Helical" evidence="13">
    <location>
        <begin position="525"/>
        <end position="549"/>
    </location>
</feature>
<dbReference type="Proteomes" id="UP000298264">
    <property type="component" value="Unassembled WGS sequence"/>
</dbReference>
<keyword evidence="2" id="KW-0813">Transport</keyword>
<dbReference type="GO" id="GO:0016887">
    <property type="term" value="F:ATP hydrolysis activity"/>
    <property type="evidence" value="ECO:0007669"/>
    <property type="project" value="InterPro"/>
</dbReference>
<evidence type="ECO:0000256" key="11">
    <source>
        <dbReference type="ARBA" id="ARBA00038076"/>
    </source>
</evidence>
<evidence type="ECO:0000256" key="7">
    <source>
        <dbReference type="ARBA" id="ARBA00022840"/>
    </source>
</evidence>
<dbReference type="InterPro" id="IPR050250">
    <property type="entry name" value="Macrolide_Exporter_MacB"/>
</dbReference>
<organism evidence="15 16">
    <name type="scientific">Leptospira ilyithenensis</name>
    <dbReference type="NCBI Taxonomy" id="2484901"/>
    <lineage>
        <taxon>Bacteria</taxon>
        <taxon>Pseudomonadati</taxon>
        <taxon>Spirochaetota</taxon>
        <taxon>Spirochaetia</taxon>
        <taxon>Leptospirales</taxon>
        <taxon>Leptospiraceae</taxon>
        <taxon>Leptospira</taxon>
    </lineage>
</organism>
<gene>
    <name evidence="15" type="ORF">EHS11_04355</name>
</gene>
<dbReference type="GO" id="GO:0098796">
    <property type="term" value="C:membrane protein complex"/>
    <property type="evidence" value="ECO:0007669"/>
    <property type="project" value="UniProtKB-ARBA"/>
</dbReference>
<evidence type="ECO:0000256" key="9">
    <source>
        <dbReference type="ARBA" id="ARBA00023136"/>
    </source>
</evidence>
<comment type="similarity">
    <text evidence="11">Belongs to the ABC-4 integral membrane protein family.</text>
</comment>
<evidence type="ECO:0000256" key="12">
    <source>
        <dbReference type="ARBA" id="ARBA00038388"/>
    </source>
</evidence>
<dbReference type="GO" id="GO:0005886">
    <property type="term" value="C:plasma membrane"/>
    <property type="evidence" value="ECO:0007669"/>
    <property type="project" value="UniProtKB-SubCell"/>
</dbReference>
<comment type="caution">
    <text evidence="15">The sequence shown here is derived from an EMBL/GenBank/DDBJ whole genome shotgun (WGS) entry which is preliminary data.</text>
</comment>
<keyword evidence="3" id="KW-1003">Cell membrane</keyword>
<accession>A0A4R9LST4</accession>